<dbReference type="Proteomes" id="UP000225740">
    <property type="component" value="Unassembled WGS sequence"/>
</dbReference>
<keyword evidence="2" id="KW-1185">Reference proteome</keyword>
<protein>
    <submittedName>
        <fullName evidence="1">Uncharacterized protein</fullName>
    </submittedName>
</protein>
<dbReference type="AlphaFoldDB" id="A0A2G1WAW6"/>
<dbReference type="EMBL" id="NIZW01000003">
    <property type="protein sequence ID" value="PHQ36161.1"/>
    <property type="molecule type" value="Genomic_DNA"/>
</dbReference>
<sequence length="266" mass="27605">MNARRSTTNGMTGATHAWPLLLACGCLVLASGCTSLNVLERQATTPVLIGPDGVATPPAPVPMTLPRFLGIDTIGRRCIRKTVLLGQITYEKAATAVPALQPPPMSLPSSHPANAASPSPAVAGALKVKEAKVATAAKVKALGVLAGEDCSVNPHVEEAILAGLDDVSAEVRIAAIEAVIASRRGCDPGCGGCCSIPIRQKLTRMVFEKTGPCCWFEPSSKARRLARLALDACGGPVEPDACGCEIQTDYPIEGPPPELIQQILSE</sequence>
<gene>
    <name evidence="1" type="ORF">CEE69_05700</name>
</gene>
<dbReference type="PROSITE" id="PS51257">
    <property type="entry name" value="PROKAR_LIPOPROTEIN"/>
    <property type="match status" value="1"/>
</dbReference>
<reference evidence="1 2" key="1">
    <citation type="submission" date="2017-06" db="EMBL/GenBank/DDBJ databases">
        <title>Description of Rhodopirellula bahusiensis sp. nov.</title>
        <authorList>
            <person name="Kizina J."/>
            <person name="Harder J."/>
        </authorList>
    </citation>
    <scope>NUCLEOTIDE SEQUENCE [LARGE SCALE GENOMIC DNA]</scope>
    <source>
        <strain evidence="1 2">SWK21</strain>
    </source>
</reference>
<proteinExistence type="predicted"/>
<organism evidence="1 2">
    <name type="scientific">Rhodopirellula bahusiensis</name>
    <dbReference type="NCBI Taxonomy" id="2014065"/>
    <lineage>
        <taxon>Bacteria</taxon>
        <taxon>Pseudomonadati</taxon>
        <taxon>Planctomycetota</taxon>
        <taxon>Planctomycetia</taxon>
        <taxon>Pirellulales</taxon>
        <taxon>Pirellulaceae</taxon>
        <taxon>Rhodopirellula</taxon>
    </lineage>
</organism>
<accession>A0A2G1WAW6</accession>
<dbReference type="OrthoDB" id="273955at2"/>
<evidence type="ECO:0000313" key="1">
    <source>
        <dbReference type="EMBL" id="PHQ36161.1"/>
    </source>
</evidence>
<comment type="caution">
    <text evidence="1">The sequence shown here is derived from an EMBL/GenBank/DDBJ whole genome shotgun (WGS) entry which is preliminary data.</text>
</comment>
<name>A0A2G1WAW6_9BACT</name>
<evidence type="ECO:0000313" key="2">
    <source>
        <dbReference type="Proteomes" id="UP000225740"/>
    </source>
</evidence>